<evidence type="ECO:0000313" key="4">
    <source>
        <dbReference type="Proteomes" id="UP001398420"/>
    </source>
</evidence>
<accession>A0ABU9LNQ2</accession>
<dbReference type="PANTHER" id="PTHR36700:SF1">
    <property type="entry name" value="CRISPR SYSTEM CMR SUBUNIT CMR4"/>
    <property type="match status" value="1"/>
</dbReference>
<dbReference type="EMBL" id="JBCEWA010000011">
    <property type="protein sequence ID" value="MEL5989326.1"/>
    <property type="molecule type" value="Genomic_DNA"/>
</dbReference>
<dbReference type="PANTHER" id="PTHR36700">
    <property type="entry name" value="CRISPR SYSTEM CMR SUBUNIT CMR4"/>
    <property type="match status" value="1"/>
</dbReference>
<feature type="domain" description="CRISPR type III-associated protein" evidence="2">
    <location>
        <begin position="9"/>
        <end position="248"/>
    </location>
</feature>
<protein>
    <submittedName>
        <fullName evidence="3">Type III-B CRISPR module RAMP protein Cmr4</fullName>
    </submittedName>
</protein>
<dbReference type="NCBIfam" id="TIGR02580">
    <property type="entry name" value="cas_RAMP_Cmr4"/>
    <property type="match status" value="1"/>
</dbReference>
<name>A0ABU9LNQ2_9BACL</name>
<comment type="caution">
    <text evidence="3">The sequence shown here is derived from an EMBL/GenBank/DDBJ whole genome shotgun (WGS) entry which is preliminary data.</text>
</comment>
<proteinExistence type="predicted"/>
<dbReference type="InterPro" id="IPR013410">
    <property type="entry name" value="CRISPR-assoc_RAMP_Cmr4"/>
</dbReference>
<dbReference type="Pfam" id="PF03787">
    <property type="entry name" value="RAMPs"/>
    <property type="match status" value="1"/>
</dbReference>
<keyword evidence="1" id="KW-0051">Antiviral defense</keyword>
<organism evidence="3 4">
    <name type="scientific">Kurthia gibsonii</name>
    <dbReference type="NCBI Taxonomy" id="33946"/>
    <lineage>
        <taxon>Bacteria</taxon>
        <taxon>Bacillati</taxon>
        <taxon>Bacillota</taxon>
        <taxon>Bacilli</taxon>
        <taxon>Bacillales</taxon>
        <taxon>Caryophanaceae</taxon>
        <taxon>Kurthia</taxon>
    </lineage>
</organism>
<gene>
    <name evidence="3" type="primary">cmr4</name>
    <name evidence="3" type="ORF">AAF454_13015</name>
</gene>
<sequence length="261" mass="29263">MIKGQGKFIHVLTPMHVGGNYEFSVVDQPIQREGHTGFPKIEASSFKGSVRHHLERQNKNVEELFGSTEQAGKLTFTDAHILFFPIRSAKGLYALITCPSILARYTKGEPIKLDGEAATYSNDLIIEGKLLLDEYVYKESEYNTDFNQIIKSIEEKMGSAICLKQHALLLSDDDFAYFVKHHTEIITRTAIDSTTGIVKEGALFDEEYVPAEAIFYTTIYGEDKDIANLELDVLQIGGNMTIGKGFVKIYNAEAQDEKHSK</sequence>
<dbReference type="InterPro" id="IPR005537">
    <property type="entry name" value="RAMP_III_fam"/>
</dbReference>
<evidence type="ECO:0000313" key="3">
    <source>
        <dbReference type="EMBL" id="MEL5989326.1"/>
    </source>
</evidence>
<reference evidence="3 4" key="1">
    <citation type="submission" date="2024-04" db="EMBL/GenBank/DDBJ databases">
        <authorList>
            <person name="Wu Y.S."/>
            <person name="Zhang L."/>
        </authorList>
    </citation>
    <scope>NUCLEOTIDE SEQUENCE [LARGE SCALE GENOMIC DNA]</scope>
    <source>
        <strain evidence="3 4">KG-01</strain>
    </source>
</reference>
<dbReference type="RefSeq" id="WP_342303140.1">
    <property type="nucleotide sequence ID" value="NZ_JBCEWA010000011.1"/>
</dbReference>
<keyword evidence="4" id="KW-1185">Reference proteome</keyword>
<evidence type="ECO:0000256" key="1">
    <source>
        <dbReference type="ARBA" id="ARBA00023118"/>
    </source>
</evidence>
<dbReference type="Proteomes" id="UP001398420">
    <property type="component" value="Unassembled WGS sequence"/>
</dbReference>
<evidence type="ECO:0000259" key="2">
    <source>
        <dbReference type="Pfam" id="PF03787"/>
    </source>
</evidence>